<sequence length="30" mass="3476">MAFTFDKSFVWHRKSHVGAPDKLIIAEMRG</sequence>
<name>A0A3B0M928_9GAMM</name>
<accession>A0A3B0M928</accession>
<organism evidence="1">
    <name type="scientific">Arsenophonus endosymbiont of Trialeurodes vaporariorum</name>
    <dbReference type="NCBI Taxonomy" id="235567"/>
    <lineage>
        <taxon>Bacteria</taxon>
        <taxon>Pseudomonadati</taxon>
        <taxon>Pseudomonadota</taxon>
        <taxon>Gammaproteobacteria</taxon>
        <taxon>Enterobacterales</taxon>
        <taxon>Morganellaceae</taxon>
        <taxon>Arsenophonus</taxon>
    </lineage>
</organism>
<evidence type="ECO:0000313" key="1">
    <source>
        <dbReference type="EMBL" id="SSW96688.1"/>
    </source>
</evidence>
<reference evidence="1" key="1">
    <citation type="submission" date="2018-04" db="EMBL/GenBank/DDBJ databases">
        <authorList>
            <person name="Go L.Y."/>
            <person name="Mitchell J.A."/>
        </authorList>
    </citation>
    <scope>NUCLEOTIDE SEQUENCE</scope>
    <source>
        <strain evidence="1">ARTV</strain>
    </source>
</reference>
<proteinExistence type="predicted"/>
<protein>
    <submittedName>
        <fullName evidence="1">Uncharacterized protein</fullName>
    </submittedName>
</protein>
<dbReference type="AlphaFoldDB" id="A0A3B0M928"/>
<gene>
    <name evidence="1" type="ORF">ARTV_3248</name>
</gene>
<dbReference type="EMBL" id="UFQR01000068">
    <property type="protein sequence ID" value="SSW96688.1"/>
    <property type="molecule type" value="Genomic_DNA"/>
</dbReference>